<feature type="domain" description="FTP" evidence="6">
    <location>
        <begin position="127"/>
        <end position="166"/>
    </location>
</feature>
<reference evidence="7" key="1">
    <citation type="submission" date="2006-10" db="EMBL/GenBank/DDBJ databases">
        <title>Complete sequence of Solibacter usitatus Ellin6076.</title>
        <authorList>
            <consortium name="US DOE Joint Genome Institute"/>
            <person name="Copeland A."/>
            <person name="Lucas S."/>
            <person name="Lapidus A."/>
            <person name="Barry K."/>
            <person name="Detter J.C."/>
            <person name="Glavina del Rio T."/>
            <person name="Hammon N."/>
            <person name="Israni S."/>
            <person name="Dalin E."/>
            <person name="Tice H."/>
            <person name="Pitluck S."/>
            <person name="Thompson L.S."/>
            <person name="Brettin T."/>
            <person name="Bruce D."/>
            <person name="Han C."/>
            <person name="Tapia R."/>
            <person name="Gilna P."/>
            <person name="Schmutz J."/>
            <person name="Larimer F."/>
            <person name="Land M."/>
            <person name="Hauser L."/>
            <person name="Kyrpides N."/>
            <person name="Mikhailova N."/>
            <person name="Janssen P.H."/>
            <person name="Kuske C.R."/>
            <person name="Richardson P."/>
        </authorList>
    </citation>
    <scope>NUCLEOTIDE SEQUENCE</scope>
    <source>
        <strain evidence="7">Ellin6076</strain>
    </source>
</reference>
<dbReference type="GO" id="GO:0008237">
    <property type="term" value="F:metallopeptidase activity"/>
    <property type="evidence" value="ECO:0007669"/>
    <property type="project" value="UniProtKB-KW"/>
</dbReference>
<dbReference type="HOGENOM" id="CLU_626847_0_0_0"/>
<dbReference type="KEGG" id="sus:Acid_1369"/>
<keyword evidence="1" id="KW-0645">Protease</keyword>
<dbReference type="EMBL" id="CP000473">
    <property type="protein sequence ID" value="ABJ82362.1"/>
    <property type="molecule type" value="Genomic_DNA"/>
</dbReference>
<evidence type="ECO:0000256" key="4">
    <source>
        <dbReference type="ARBA" id="ARBA00022833"/>
    </source>
</evidence>
<evidence type="ECO:0000256" key="5">
    <source>
        <dbReference type="ARBA" id="ARBA00023049"/>
    </source>
</evidence>
<keyword evidence="2" id="KW-0479">Metal-binding</keyword>
<keyword evidence="4" id="KW-0862">Zinc</keyword>
<name>Q029C9_SOLUE</name>
<dbReference type="InParanoid" id="Q029C9"/>
<evidence type="ECO:0000256" key="3">
    <source>
        <dbReference type="ARBA" id="ARBA00022801"/>
    </source>
</evidence>
<evidence type="ECO:0000256" key="2">
    <source>
        <dbReference type="ARBA" id="ARBA00022723"/>
    </source>
</evidence>
<evidence type="ECO:0000256" key="1">
    <source>
        <dbReference type="ARBA" id="ARBA00022670"/>
    </source>
</evidence>
<dbReference type="GO" id="GO:0006508">
    <property type="term" value="P:proteolysis"/>
    <property type="evidence" value="ECO:0007669"/>
    <property type="project" value="UniProtKB-KW"/>
</dbReference>
<dbReference type="eggNOG" id="COG3227">
    <property type="taxonomic scope" value="Bacteria"/>
</dbReference>
<dbReference type="GO" id="GO:0046872">
    <property type="term" value="F:metal ion binding"/>
    <property type="evidence" value="ECO:0007669"/>
    <property type="project" value="UniProtKB-KW"/>
</dbReference>
<evidence type="ECO:0000259" key="6">
    <source>
        <dbReference type="Pfam" id="PF07504"/>
    </source>
</evidence>
<keyword evidence="3" id="KW-0378">Hydrolase</keyword>
<keyword evidence="5" id="KW-0482">Metalloprotease</keyword>
<gene>
    <name evidence="7" type="ordered locus">Acid_1369</name>
</gene>
<sequence precursor="true">MTSKTSELRTLTYGAASRSLAIALIIAGAAAGQDAANSQQSLPAKQTGITRLPGVRVTDAQRQALAQYGPNVRIEFNSQDVPSSITGRIGNRAQSADPAAEANAVLEANGAAFRRGPDDGFVFSALETDNHGGQHVHMAQTYKGVRVTGGELVVDLESDYVSGISGHFFPDLQVDTDSAPVPDSTIAGLVKKTAHQNARMVRKGDPVILADRGQAGQMAIPVRIASDGTEGNDAEDLMIDAIGGHVLSRQIITSLVPGAPANLLLNPGFESQTANWTGQHYVHPTTAGSYYYLPPICGGPATVSAAKSGFYYACLGGHGVTSTDIVAQNITAPKSAYTGTLSFWLQIGTQESTSATTAYDTLTVQIYDQWTGKTLSWVYSNLNATYFGNYQLVQLPFSASSFAGHPLTVRFTSQEDYSLATRFNIDDTSISFGALVL</sequence>
<accession>Q029C9</accession>
<evidence type="ECO:0000313" key="7">
    <source>
        <dbReference type="EMBL" id="ABJ82362.1"/>
    </source>
</evidence>
<dbReference type="AlphaFoldDB" id="Q029C9"/>
<dbReference type="Gene3D" id="3.10.450.490">
    <property type="match status" value="1"/>
</dbReference>
<organism evidence="7">
    <name type="scientific">Solibacter usitatus (strain Ellin6076)</name>
    <dbReference type="NCBI Taxonomy" id="234267"/>
    <lineage>
        <taxon>Bacteria</taxon>
        <taxon>Pseudomonadati</taxon>
        <taxon>Acidobacteriota</taxon>
        <taxon>Terriglobia</taxon>
        <taxon>Bryobacterales</taxon>
        <taxon>Solibacteraceae</taxon>
        <taxon>Candidatus Solibacter</taxon>
    </lineage>
</organism>
<proteinExistence type="predicted"/>
<dbReference type="STRING" id="234267.Acid_1369"/>
<dbReference type="Pfam" id="PF07504">
    <property type="entry name" value="FTP"/>
    <property type="match status" value="1"/>
</dbReference>
<protein>
    <submittedName>
        <fullName evidence="7">Propeptide, peptidase M4 and M36</fullName>
    </submittedName>
</protein>
<dbReference type="OrthoDB" id="291295at2"/>
<dbReference type="InterPro" id="IPR011096">
    <property type="entry name" value="FTP_domain"/>
</dbReference>
<dbReference type="Gene3D" id="2.60.120.260">
    <property type="entry name" value="Galactose-binding domain-like"/>
    <property type="match status" value="1"/>
</dbReference>